<accession>A0ABR2MV65</accession>
<organism evidence="2 3">
    <name type="scientific">Platanthera guangdongensis</name>
    <dbReference type="NCBI Taxonomy" id="2320717"/>
    <lineage>
        <taxon>Eukaryota</taxon>
        <taxon>Viridiplantae</taxon>
        <taxon>Streptophyta</taxon>
        <taxon>Embryophyta</taxon>
        <taxon>Tracheophyta</taxon>
        <taxon>Spermatophyta</taxon>
        <taxon>Magnoliopsida</taxon>
        <taxon>Liliopsida</taxon>
        <taxon>Asparagales</taxon>
        <taxon>Orchidaceae</taxon>
        <taxon>Orchidoideae</taxon>
        <taxon>Orchideae</taxon>
        <taxon>Orchidinae</taxon>
        <taxon>Platanthera</taxon>
    </lineage>
</organism>
<gene>
    <name evidence="2" type="ORF">KSP40_PGU022751</name>
</gene>
<dbReference type="InterPro" id="IPR058783">
    <property type="entry name" value="IREH1/IRE-like_N"/>
</dbReference>
<dbReference type="Pfam" id="PF26031">
    <property type="entry name" value="IREH1"/>
    <property type="match status" value="1"/>
</dbReference>
<name>A0ABR2MV65_9ASPA</name>
<evidence type="ECO:0000313" key="3">
    <source>
        <dbReference type="Proteomes" id="UP001412067"/>
    </source>
</evidence>
<comment type="caution">
    <text evidence="2">The sequence shown here is derived from an EMBL/GenBank/DDBJ whole genome shotgun (WGS) entry which is preliminary data.</text>
</comment>
<evidence type="ECO:0000313" key="2">
    <source>
        <dbReference type="EMBL" id="KAK8967340.1"/>
    </source>
</evidence>
<dbReference type="EMBL" id="JBBWWR010000005">
    <property type="protein sequence ID" value="KAK8967340.1"/>
    <property type="molecule type" value="Genomic_DNA"/>
</dbReference>
<keyword evidence="3" id="KW-1185">Reference proteome</keyword>
<feature type="domain" description="IREH1/IRE-like N-terminal" evidence="1">
    <location>
        <begin position="75"/>
        <end position="128"/>
    </location>
</feature>
<sequence length="205" mass="23064">MQRRRYNPCDSAPLSARLVVVESNLPPTSKARPTNWILRAPDLFRFTSSMVLQAPKYNAGDGAPQFFSKLALWVEASVERPEWKEPWEDLLVISQKWAEMSADEFWVKCEGIVQNLEDRWQEIPMGTFIMVVIFRKEKIVGTLVRVAGAMILTFLKGMELNFSTGANLLKPHSNGGHDQTTLHHDSGDRIMGSILAVASCFSPSI</sequence>
<protein>
    <submittedName>
        <fullName evidence="2">WAT1-related protein</fullName>
    </submittedName>
</protein>
<dbReference type="Proteomes" id="UP001412067">
    <property type="component" value="Unassembled WGS sequence"/>
</dbReference>
<evidence type="ECO:0000259" key="1">
    <source>
        <dbReference type="Pfam" id="PF26031"/>
    </source>
</evidence>
<reference evidence="2 3" key="1">
    <citation type="journal article" date="2022" name="Nat. Plants">
        <title>Genomes of leafy and leafless Platanthera orchids illuminate the evolution of mycoheterotrophy.</title>
        <authorList>
            <person name="Li M.H."/>
            <person name="Liu K.W."/>
            <person name="Li Z."/>
            <person name="Lu H.C."/>
            <person name="Ye Q.L."/>
            <person name="Zhang D."/>
            <person name="Wang J.Y."/>
            <person name="Li Y.F."/>
            <person name="Zhong Z.M."/>
            <person name="Liu X."/>
            <person name="Yu X."/>
            <person name="Liu D.K."/>
            <person name="Tu X.D."/>
            <person name="Liu B."/>
            <person name="Hao Y."/>
            <person name="Liao X.Y."/>
            <person name="Jiang Y.T."/>
            <person name="Sun W.H."/>
            <person name="Chen J."/>
            <person name="Chen Y.Q."/>
            <person name="Ai Y."/>
            <person name="Zhai J.W."/>
            <person name="Wu S.S."/>
            <person name="Zhou Z."/>
            <person name="Hsiao Y.Y."/>
            <person name="Wu W.L."/>
            <person name="Chen Y.Y."/>
            <person name="Lin Y.F."/>
            <person name="Hsu J.L."/>
            <person name="Li C.Y."/>
            <person name="Wang Z.W."/>
            <person name="Zhao X."/>
            <person name="Zhong W.Y."/>
            <person name="Ma X.K."/>
            <person name="Ma L."/>
            <person name="Huang J."/>
            <person name="Chen G.Z."/>
            <person name="Huang M.Z."/>
            <person name="Huang L."/>
            <person name="Peng D.H."/>
            <person name="Luo Y.B."/>
            <person name="Zou S.Q."/>
            <person name="Chen S.P."/>
            <person name="Lan S."/>
            <person name="Tsai W.C."/>
            <person name="Van de Peer Y."/>
            <person name="Liu Z.J."/>
        </authorList>
    </citation>
    <scope>NUCLEOTIDE SEQUENCE [LARGE SCALE GENOMIC DNA]</scope>
    <source>
        <strain evidence="2">Lor288</strain>
    </source>
</reference>
<proteinExistence type="predicted"/>